<reference evidence="2 3" key="1">
    <citation type="submission" date="2019-03" db="EMBL/GenBank/DDBJ databases">
        <title>Subsurface microbial communities from deep shales in Ohio and West Virginia, USA.</title>
        <authorList>
            <person name="Wrighton K."/>
        </authorList>
    </citation>
    <scope>NUCLEOTIDE SEQUENCE [LARGE SCALE GENOMIC DNA]</scope>
    <source>
        <strain evidence="2 3">MA284_T2</strain>
    </source>
</reference>
<dbReference type="Proteomes" id="UP000295064">
    <property type="component" value="Unassembled WGS sequence"/>
</dbReference>
<dbReference type="OrthoDB" id="2111707at2"/>
<proteinExistence type="predicted"/>
<dbReference type="EMBL" id="SNWX01000068">
    <property type="protein sequence ID" value="TDO68923.1"/>
    <property type="molecule type" value="Genomic_DNA"/>
</dbReference>
<keyword evidence="1" id="KW-0175">Coiled coil</keyword>
<feature type="coiled-coil region" evidence="1">
    <location>
        <begin position="121"/>
        <end position="161"/>
    </location>
</feature>
<sequence length="168" mass="19405">MISLNNARSLVEEVRGEEMPLIYTNLTLHDWVREGVISHMEINDGKALYPDIVTSEILTALKLKEKYSLSEIAEARECLELDGGNPGQISEDELIRFVNCSKLFNDKKLATKLSLKHIETLETIKELIDDLLKEKNHLEVVEAYLKEFLKSEKELKKVKQRKEMKYVS</sequence>
<evidence type="ECO:0000313" key="2">
    <source>
        <dbReference type="EMBL" id="TDO68923.1"/>
    </source>
</evidence>
<name>A0A4R6L555_9FIRM</name>
<organism evidence="2 3">
    <name type="scientific">Halanaerobium saccharolyticum</name>
    <dbReference type="NCBI Taxonomy" id="43595"/>
    <lineage>
        <taxon>Bacteria</taxon>
        <taxon>Bacillati</taxon>
        <taxon>Bacillota</taxon>
        <taxon>Clostridia</taxon>
        <taxon>Halanaerobiales</taxon>
        <taxon>Halanaerobiaceae</taxon>
        <taxon>Halanaerobium</taxon>
    </lineage>
</organism>
<protein>
    <submittedName>
        <fullName evidence="2">Uncharacterized protein</fullName>
    </submittedName>
</protein>
<evidence type="ECO:0000256" key="1">
    <source>
        <dbReference type="SAM" id="Coils"/>
    </source>
</evidence>
<gene>
    <name evidence="2" type="ORF">DFR79_1682</name>
</gene>
<accession>A0A4R6L555</accession>
<evidence type="ECO:0000313" key="3">
    <source>
        <dbReference type="Proteomes" id="UP000295064"/>
    </source>
</evidence>
<dbReference type="RefSeq" id="WP_133516450.1">
    <property type="nucleotide sequence ID" value="NZ_SNWX01000068.1"/>
</dbReference>
<dbReference type="AlphaFoldDB" id="A0A4R6L555"/>
<comment type="caution">
    <text evidence="2">The sequence shown here is derived from an EMBL/GenBank/DDBJ whole genome shotgun (WGS) entry which is preliminary data.</text>
</comment>